<organism evidence="2 3">
    <name type="scientific">Agrocybe pediades</name>
    <dbReference type="NCBI Taxonomy" id="84607"/>
    <lineage>
        <taxon>Eukaryota</taxon>
        <taxon>Fungi</taxon>
        <taxon>Dikarya</taxon>
        <taxon>Basidiomycota</taxon>
        <taxon>Agaricomycotina</taxon>
        <taxon>Agaricomycetes</taxon>
        <taxon>Agaricomycetidae</taxon>
        <taxon>Agaricales</taxon>
        <taxon>Agaricineae</taxon>
        <taxon>Strophariaceae</taxon>
        <taxon>Agrocybe</taxon>
    </lineage>
</organism>
<feature type="region of interest" description="Disordered" evidence="1">
    <location>
        <begin position="282"/>
        <end position="317"/>
    </location>
</feature>
<sequence>MEFEIEDEEKIYKEAERDEEDDGLPVTSASTILASMLPTELSSSMEDLTLNGNDTPNTPEVTMSDGDTHNSANNQSPNTASQNPPELMPSPEQPTTKVMTPAEAVKKLKIKKNKKIVSQQSNIVVPSHLTAWHDFYGNTCQIGIPLLGIAVLFKLSRFEYGIIDANNCIHVVHAAQLREYIHFAYYILNPKNQQLFEPLGYREFLTYLHRDPNPNARLTTIANGKVLVPPPSQQFPVRIDFPTDAEIDEFMEAITRSGGIDGVGRLHRIAIGAAERHATEAMMPTSLSRDQRHFQRNNRSQGSRYSSTPYRIPGGRM</sequence>
<keyword evidence="3" id="KW-1185">Reference proteome</keyword>
<feature type="compositionally biased region" description="Polar residues" evidence="1">
    <location>
        <begin position="40"/>
        <end position="61"/>
    </location>
</feature>
<evidence type="ECO:0000313" key="3">
    <source>
        <dbReference type="Proteomes" id="UP000521872"/>
    </source>
</evidence>
<evidence type="ECO:0000256" key="1">
    <source>
        <dbReference type="SAM" id="MobiDB-lite"/>
    </source>
</evidence>
<dbReference type="AlphaFoldDB" id="A0A8H4QFM1"/>
<name>A0A8H4QFM1_9AGAR</name>
<gene>
    <name evidence="2" type="ORF">D9613_012053</name>
</gene>
<feature type="compositionally biased region" description="Polar residues" evidence="1">
    <location>
        <begin position="69"/>
        <end position="84"/>
    </location>
</feature>
<feature type="compositionally biased region" description="Polar residues" evidence="1">
    <location>
        <begin position="297"/>
        <end position="309"/>
    </location>
</feature>
<comment type="caution">
    <text evidence="2">The sequence shown here is derived from an EMBL/GenBank/DDBJ whole genome shotgun (WGS) entry which is preliminary data.</text>
</comment>
<accession>A0A8H4QFM1</accession>
<dbReference type="Proteomes" id="UP000521872">
    <property type="component" value="Unassembled WGS sequence"/>
</dbReference>
<protein>
    <submittedName>
        <fullName evidence="2">Uncharacterized protein</fullName>
    </submittedName>
</protein>
<dbReference type="EMBL" id="JAACJL010000060">
    <property type="protein sequence ID" value="KAF4609771.1"/>
    <property type="molecule type" value="Genomic_DNA"/>
</dbReference>
<feature type="region of interest" description="Disordered" evidence="1">
    <location>
        <begin position="1"/>
        <end position="97"/>
    </location>
</feature>
<evidence type="ECO:0000313" key="2">
    <source>
        <dbReference type="EMBL" id="KAF4609771.1"/>
    </source>
</evidence>
<proteinExistence type="predicted"/>
<reference evidence="2 3" key="1">
    <citation type="submission" date="2019-12" db="EMBL/GenBank/DDBJ databases">
        <authorList>
            <person name="Floudas D."/>
            <person name="Bentzer J."/>
            <person name="Ahren D."/>
            <person name="Johansson T."/>
            <person name="Persson P."/>
            <person name="Tunlid A."/>
        </authorList>
    </citation>
    <scope>NUCLEOTIDE SEQUENCE [LARGE SCALE GENOMIC DNA]</scope>
    <source>
        <strain evidence="2 3">CBS 102.39</strain>
    </source>
</reference>